<comment type="caution">
    <text evidence="4">The sequence shown here is derived from an EMBL/GenBank/DDBJ whole genome shotgun (WGS) entry which is preliminary data.</text>
</comment>
<keyword evidence="2" id="KW-0326">Glycosidase</keyword>
<evidence type="ECO:0000313" key="5">
    <source>
        <dbReference type="Proteomes" id="UP000263486"/>
    </source>
</evidence>
<accession>A0ABX9KII4</accession>
<evidence type="ECO:0000313" key="4">
    <source>
        <dbReference type="EMBL" id="REI41738.1"/>
    </source>
</evidence>
<reference evidence="4 5" key="1">
    <citation type="submission" date="2018-08" db="EMBL/GenBank/DDBJ databases">
        <title>Draft genome sequence of Psychrilyobacter sp. strain SD5 isolated from Black Sea water.</title>
        <authorList>
            <person name="Yadav S."/>
            <person name="Villanueva L."/>
            <person name="Damste J.S.S."/>
        </authorList>
    </citation>
    <scope>NUCLEOTIDE SEQUENCE [LARGE SCALE GENOMIC DNA]</scope>
    <source>
        <strain evidence="4 5">SD5</strain>
    </source>
</reference>
<dbReference type="SUPFAM" id="SSF53590">
    <property type="entry name" value="Nucleoside hydrolase"/>
    <property type="match status" value="1"/>
</dbReference>
<dbReference type="Pfam" id="PF01156">
    <property type="entry name" value="IU_nuc_hydro"/>
    <property type="match status" value="1"/>
</dbReference>
<dbReference type="InterPro" id="IPR023186">
    <property type="entry name" value="IUNH"/>
</dbReference>
<keyword evidence="1" id="KW-0378">Hydrolase</keyword>
<dbReference type="RefSeq" id="WP_114642006.1">
    <property type="nucleotide sequence ID" value="NZ_JAACIO010000008.1"/>
</dbReference>
<dbReference type="InterPro" id="IPR001910">
    <property type="entry name" value="Inosine/uridine_hydrolase_dom"/>
</dbReference>
<gene>
    <name evidence="4" type="ORF">DYH56_06230</name>
</gene>
<keyword evidence="5" id="KW-1185">Reference proteome</keyword>
<protein>
    <recommendedName>
        <fullName evidence="3">Inosine/uridine-preferring nucleoside hydrolase domain-containing protein</fullName>
    </recommendedName>
</protein>
<proteinExistence type="predicted"/>
<dbReference type="Gene3D" id="3.90.245.10">
    <property type="entry name" value="Ribonucleoside hydrolase-like"/>
    <property type="match status" value="1"/>
</dbReference>
<dbReference type="PANTHER" id="PTHR12304:SF4">
    <property type="entry name" value="URIDINE NUCLEOSIDASE"/>
    <property type="match status" value="1"/>
</dbReference>
<evidence type="ECO:0000256" key="1">
    <source>
        <dbReference type="ARBA" id="ARBA00022801"/>
    </source>
</evidence>
<dbReference type="Proteomes" id="UP000263486">
    <property type="component" value="Unassembled WGS sequence"/>
</dbReference>
<dbReference type="EMBL" id="QUAJ01000008">
    <property type="protein sequence ID" value="REI41738.1"/>
    <property type="molecule type" value="Genomic_DNA"/>
</dbReference>
<organism evidence="4 5">
    <name type="scientific">Psychrilyobacter piezotolerans</name>
    <dbReference type="NCBI Taxonomy" id="2293438"/>
    <lineage>
        <taxon>Bacteria</taxon>
        <taxon>Fusobacteriati</taxon>
        <taxon>Fusobacteriota</taxon>
        <taxon>Fusobacteriia</taxon>
        <taxon>Fusobacteriales</taxon>
        <taxon>Fusobacteriaceae</taxon>
        <taxon>Psychrilyobacter</taxon>
    </lineage>
</organism>
<evidence type="ECO:0000256" key="2">
    <source>
        <dbReference type="ARBA" id="ARBA00023295"/>
    </source>
</evidence>
<dbReference type="InterPro" id="IPR036452">
    <property type="entry name" value="Ribo_hydro-like"/>
</dbReference>
<evidence type="ECO:0000259" key="3">
    <source>
        <dbReference type="Pfam" id="PF01156"/>
    </source>
</evidence>
<name>A0ABX9KII4_9FUSO</name>
<sequence length="296" mass="32825">MQKIILDCDPGMDDALAVITGLADKNIEILGITTVAGNVELSHTTRNALNLLEYLNEDLDVYCGLDKPLKRDLHTATEFHGETGMGDIELPNSSKGFSKRYAEFYLECAEKYPQEVELVAVGPLTNVAAALTKYPELKTLLKGITIMGGSLCGGNITPHAEFNIFVDPEAANIVFSSGLEVKMVGLDATMKGQFTINELEDLRKSNSKYSRATMEIFDSMFRVREKIGMTSVTFHDTIAMIAPVYEDAFKFEEKNILVGIDEKRGETAENFCGGKIMVAVDFDKTWFKKYLIETLN</sequence>
<dbReference type="PANTHER" id="PTHR12304">
    <property type="entry name" value="INOSINE-URIDINE PREFERRING NUCLEOSIDE HYDROLASE"/>
    <property type="match status" value="1"/>
</dbReference>
<feature type="domain" description="Inosine/uridine-preferring nucleoside hydrolase" evidence="3">
    <location>
        <begin position="4"/>
        <end position="286"/>
    </location>
</feature>